<name>A0A134AG36_9FIRM</name>
<gene>
    <name evidence="1" type="ORF">HMPREF1863_01043</name>
</gene>
<sequence length="301" mass="33333">MILIVDNNPILERRLTGESFPKGGTGEAVESTTSATGYGVDMARLAGDMNEGARLLTFLGGFAGEQYGKFLSQSGIVLESESLRDETQERIILEEKNKTTTIYTREPRITREDTVDFYERFVRESVASDVVVIAKGTRSKEPESMKLPMVRYARSKSKPVIILSDERDDVEEVREAKPFGMIIDRAALSQLVDRNLQFLGDIASTVAKLYGDDIPLILVTGSSKGSILYCKGEYFFAKNDEINDYFDPHHAAVAMAAGIVRKYDAPTLLKLTAAAAQSEKTTDFATIKSDMNRINVQSMEV</sequence>
<dbReference type="PANTHER" id="PTHR46566">
    <property type="entry name" value="1-PHOSPHOFRUCTOKINASE-RELATED"/>
    <property type="match status" value="1"/>
</dbReference>
<proteinExistence type="predicted"/>
<comment type="caution">
    <text evidence="1">The sequence shown here is derived from an EMBL/GenBank/DDBJ whole genome shotgun (WGS) entry which is preliminary data.</text>
</comment>
<evidence type="ECO:0000313" key="2">
    <source>
        <dbReference type="Proteomes" id="UP000070442"/>
    </source>
</evidence>
<evidence type="ECO:0008006" key="3">
    <source>
        <dbReference type="Google" id="ProtNLM"/>
    </source>
</evidence>
<dbReference type="EMBL" id="LSDG01000027">
    <property type="protein sequence ID" value="KXB66661.1"/>
    <property type="molecule type" value="Genomic_DNA"/>
</dbReference>
<organism evidence="1 2">
    <name type="scientific">Aedoeadaptatus coxii</name>
    <dbReference type="NCBI Taxonomy" id="755172"/>
    <lineage>
        <taxon>Bacteria</taxon>
        <taxon>Bacillati</taxon>
        <taxon>Bacillota</taxon>
        <taxon>Tissierellia</taxon>
        <taxon>Tissierellales</taxon>
        <taxon>Peptoniphilaceae</taxon>
        <taxon>Aedoeadaptatus</taxon>
    </lineage>
</organism>
<keyword evidence="2" id="KW-1185">Reference proteome</keyword>
<reference evidence="2" key="1">
    <citation type="submission" date="2016-01" db="EMBL/GenBank/DDBJ databases">
        <authorList>
            <person name="Mitreva M."/>
            <person name="Pepin K.H."/>
            <person name="Mihindukulasuriya K.A."/>
            <person name="Fulton R."/>
            <person name="Fronick C."/>
            <person name="O'Laughlin M."/>
            <person name="Miner T."/>
            <person name="Herter B."/>
            <person name="Rosa B.A."/>
            <person name="Cordes M."/>
            <person name="Tomlinson C."/>
            <person name="Wollam A."/>
            <person name="Palsikar V.B."/>
            <person name="Mardis E.R."/>
            <person name="Wilson R.K."/>
        </authorList>
    </citation>
    <scope>NUCLEOTIDE SEQUENCE [LARGE SCALE GENOMIC DNA]</scope>
    <source>
        <strain evidence="2">DNF00729</strain>
    </source>
</reference>
<dbReference type="PANTHER" id="PTHR46566:SF2">
    <property type="entry name" value="ATP-DEPENDENT 6-PHOSPHOFRUCTOKINASE ISOZYME 2"/>
    <property type="match status" value="1"/>
</dbReference>
<dbReference type="InterPro" id="IPR029056">
    <property type="entry name" value="Ribokinase-like"/>
</dbReference>
<dbReference type="OrthoDB" id="1696595at2"/>
<dbReference type="PATRIC" id="fig|755172.3.peg.1002"/>
<dbReference type="AlphaFoldDB" id="A0A134AG36"/>
<dbReference type="STRING" id="755172.HMPREF1863_01043"/>
<dbReference type="SUPFAM" id="SSF53613">
    <property type="entry name" value="Ribokinase-like"/>
    <property type="match status" value="1"/>
</dbReference>
<dbReference type="RefSeq" id="WP_068367938.1">
    <property type="nucleotide sequence ID" value="NZ_CALTYF010000022.1"/>
</dbReference>
<dbReference type="Gene3D" id="3.40.1190.20">
    <property type="match status" value="1"/>
</dbReference>
<dbReference type="Proteomes" id="UP000070442">
    <property type="component" value="Unassembled WGS sequence"/>
</dbReference>
<protein>
    <recommendedName>
        <fullName evidence="3">Tagatose-6-phosphate kinase</fullName>
    </recommendedName>
</protein>
<accession>A0A134AG36</accession>
<evidence type="ECO:0000313" key="1">
    <source>
        <dbReference type="EMBL" id="KXB66661.1"/>
    </source>
</evidence>